<feature type="transmembrane region" description="Helical" evidence="4">
    <location>
        <begin position="260"/>
        <end position="278"/>
    </location>
</feature>
<feature type="transmembrane region" description="Helical" evidence="4">
    <location>
        <begin position="92"/>
        <end position="114"/>
    </location>
</feature>
<feature type="transmembrane region" description="Helical" evidence="4">
    <location>
        <begin position="348"/>
        <end position="369"/>
    </location>
</feature>
<dbReference type="GO" id="GO:0022857">
    <property type="term" value="F:transmembrane transporter activity"/>
    <property type="evidence" value="ECO:0007669"/>
    <property type="project" value="InterPro"/>
</dbReference>
<feature type="transmembrane region" description="Helical" evidence="4">
    <location>
        <begin position="148"/>
        <end position="172"/>
    </location>
</feature>
<dbReference type="InterPro" id="IPR011701">
    <property type="entry name" value="MFS"/>
</dbReference>
<dbReference type="GeneID" id="64693735"/>
<comment type="subcellular location">
    <subcellularLocation>
        <location evidence="1">Membrane</location>
        <topology evidence="1">Multi-pass membrane protein</topology>
    </subcellularLocation>
</comment>
<evidence type="ECO:0000256" key="1">
    <source>
        <dbReference type="ARBA" id="ARBA00004141"/>
    </source>
</evidence>
<dbReference type="PROSITE" id="PS50850">
    <property type="entry name" value="MFS"/>
    <property type="match status" value="1"/>
</dbReference>
<evidence type="ECO:0000256" key="2">
    <source>
        <dbReference type="ARBA" id="ARBA00006727"/>
    </source>
</evidence>
<evidence type="ECO:0000313" key="7">
    <source>
        <dbReference type="Proteomes" id="UP000823399"/>
    </source>
</evidence>
<feature type="transmembrane region" description="Helical" evidence="4">
    <location>
        <begin position="318"/>
        <end position="341"/>
    </location>
</feature>
<evidence type="ECO:0000259" key="5">
    <source>
        <dbReference type="PROSITE" id="PS50850"/>
    </source>
</evidence>
<feature type="transmembrane region" description="Helical" evidence="4">
    <location>
        <begin position="184"/>
        <end position="202"/>
    </location>
</feature>
<dbReference type="InterPro" id="IPR036259">
    <property type="entry name" value="MFS_trans_sf"/>
</dbReference>
<dbReference type="InterPro" id="IPR050327">
    <property type="entry name" value="Proton-linked_MCT"/>
</dbReference>
<keyword evidence="4" id="KW-0472">Membrane</keyword>
<comment type="caution">
    <text evidence="6">The sequence shown here is derived from an EMBL/GenBank/DDBJ whole genome shotgun (WGS) entry which is preliminary data.</text>
</comment>
<dbReference type="Proteomes" id="UP000823399">
    <property type="component" value="Unassembled WGS sequence"/>
</dbReference>
<dbReference type="EMBL" id="JABBWM010000037">
    <property type="protein sequence ID" value="KAG2105771.1"/>
    <property type="molecule type" value="Genomic_DNA"/>
</dbReference>
<dbReference type="SUPFAM" id="SSF103473">
    <property type="entry name" value="MFS general substrate transporter"/>
    <property type="match status" value="1"/>
</dbReference>
<evidence type="ECO:0000256" key="3">
    <source>
        <dbReference type="SAM" id="MobiDB-lite"/>
    </source>
</evidence>
<protein>
    <submittedName>
        <fullName evidence="6">Major facilitator superfamily domain-containing protein</fullName>
    </submittedName>
</protein>
<dbReference type="PANTHER" id="PTHR11360">
    <property type="entry name" value="MONOCARBOXYLATE TRANSPORTER"/>
    <property type="match status" value="1"/>
</dbReference>
<name>A0A9P7JSP0_9AGAM</name>
<keyword evidence="4" id="KW-1133">Transmembrane helix</keyword>
<comment type="similarity">
    <text evidence="2">Belongs to the major facilitator superfamily. Monocarboxylate porter (TC 2.A.1.13) family.</text>
</comment>
<keyword evidence="7" id="KW-1185">Reference proteome</keyword>
<evidence type="ECO:0000313" key="6">
    <source>
        <dbReference type="EMBL" id="KAG2105771.1"/>
    </source>
</evidence>
<dbReference type="RefSeq" id="XP_041291327.1">
    <property type="nucleotide sequence ID" value="XM_041431476.1"/>
</dbReference>
<dbReference type="OrthoDB" id="6499973at2759"/>
<gene>
    <name evidence="6" type="ORF">F5147DRAFT_579180</name>
</gene>
<dbReference type="GO" id="GO:0016020">
    <property type="term" value="C:membrane"/>
    <property type="evidence" value="ECO:0007669"/>
    <property type="project" value="UniProtKB-SubCell"/>
</dbReference>
<sequence>MADETKPETLVEEPWTAQEHKGGSEELPVVEYSVSKDSDLPLPLQEFPEGGLAAWSTAFGSFLILFCSWGYIASFGVYQDFYTGNYLTNETSFAISFIGSFNTFLGTSVSLVSGTLYDRGYFYHLVVAGSLLQGFSLFMLSLAKPNQYYQIFLTQGLGSGIALGLLYIPSLAIVSHYFRRKRTLVMAFLTMGSSLGAIVHPIMLNNLLNGRLGFANGVRASAGLVSALLLIACLCMRTRLDPPTTPVNYIMAAKKCLRDVPFFFATVGAFLFQIGFYYPTFFLQLDSTQHGTGITFSSYSLVILSAASSVGRVSAGYIAGYIGVINLTVISAISCGLILLGTIGLNSLASVVIIAVLYGYFSGVYTALLSPLMANLTHNPSELGGWMGISFFLGGFGSLIGTPIAGALLTSNYIWWRPALFSGVSRPRLPLLYTLRLINHRSLHWPVPQCTFSCGSFTLECRRRMNPK</sequence>
<dbReference type="Gene3D" id="1.20.1250.20">
    <property type="entry name" value="MFS general substrate transporter like domains"/>
    <property type="match status" value="2"/>
</dbReference>
<dbReference type="InterPro" id="IPR020846">
    <property type="entry name" value="MFS_dom"/>
</dbReference>
<evidence type="ECO:0000256" key="4">
    <source>
        <dbReference type="SAM" id="Phobius"/>
    </source>
</evidence>
<keyword evidence="4" id="KW-0812">Transmembrane</keyword>
<accession>A0A9P7JSP0</accession>
<dbReference type="PANTHER" id="PTHR11360:SF252">
    <property type="entry name" value="MAJOR FACILITATOR SUPERFAMILY (MFS) PROFILE DOMAIN-CONTAINING PROTEIN-RELATED"/>
    <property type="match status" value="1"/>
</dbReference>
<feature type="transmembrane region" description="Helical" evidence="4">
    <location>
        <begin position="222"/>
        <end position="240"/>
    </location>
</feature>
<feature type="transmembrane region" description="Helical" evidence="4">
    <location>
        <begin position="389"/>
        <end position="416"/>
    </location>
</feature>
<feature type="transmembrane region" description="Helical" evidence="4">
    <location>
        <begin position="121"/>
        <end position="142"/>
    </location>
</feature>
<feature type="domain" description="Major facilitator superfamily (MFS) profile" evidence="5">
    <location>
        <begin position="261"/>
        <end position="468"/>
    </location>
</feature>
<proteinExistence type="inferred from homology"/>
<dbReference type="Pfam" id="PF07690">
    <property type="entry name" value="MFS_1"/>
    <property type="match status" value="1"/>
</dbReference>
<feature type="region of interest" description="Disordered" evidence="3">
    <location>
        <begin position="1"/>
        <end position="25"/>
    </location>
</feature>
<feature type="transmembrane region" description="Helical" evidence="4">
    <location>
        <begin position="52"/>
        <end position="72"/>
    </location>
</feature>
<organism evidence="6 7">
    <name type="scientific">Suillus discolor</name>
    <dbReference type="NCBI Taxonomy" id="1912936"/>
    <lineage>
        <taxon>Eukaryota</taxon>
        <taxon>Fungi</taxon>
        <taxon>Dikarya</taxon>
        <taxon>Basidiomycota</taxon>
        <taxon>Agaricomycotina</taxon>
        <taxon>Agaricomycetes</taxon>
        <taxon>Agaricomycetidae</taxon>
        <taxon>Boletales</taxon>
        <taxon>Suillineae</taxon>
        <taxon>Suillaceae</taxon>
        <taxon>Suillus</taxon>
    </lineage>
</organism>
<dbReference type="AlphaFoldDB" id="A0A9P7JSP0"/>
<reference evidence="6" key="1">
    <citation type="journal article" date="2020" name="New Phytol.">
        <title>Comparative genomics reveals dynamic genome evolution in host specialist ectomycorrhizal fungi.</title>
        <authorList>
            <person name="Lofgren L.A."/>
            <person name="Nguyen N.H."/>
            <person name="Vilgalys R."/>
            <person name="Ruytinx J."/>
            <person name="Liao H.L."/>
            <person name="Branco S."/>
            <person name="Kuo A."/>
            <person name="LaButti K."/>
            <person name="Lipzen A."/>
            <person name="Andreopoulos W."/>
            <person name="Pangilinan J."/>
            <person name="Riley R."/>
            <person name="Hundley H."/>
            <person name="Na H."/>
            <person name="Barry K."/>
            <person name="Grigoriev I.V."/>
            <person name="Stajich J.E."/>
            <person name="Kennedy P.G."/>
        </authorList>
    </citation>
    <scope>NUCLEOTIDE SEQUENCE</scope>
    <source>
        <strain evidence="6">FC423</strain>
    </source>
</reference>